<sequence length="180" mass="20615">ELGVSAAEVLAAVDKEYDDENTLTPKQRDILRVGWGQEYGGQEFAEKRKVIATIVEKKALFSKELAEWVARHAGLRLTSKVLSTIGKFLMPAVNVVWTAEIGWDAYKFLKARPGMMSNELIAAMKKGNISEKEMEKVRTAFYLLREKKMKPAEVKKVMEEHTKKNVIPYGEFYHKDKGWY</sequence>
<organism evidence="1">
    <name type="scientific">marine sediment metagenome</name>
    <dbReference type="NCBI Taxonomy" id="412755"/>
    <lineage>
        <taxon>unclassified sequences</taxon>
        <taxon>metagenomes</taxon>
        <taxon>ecological metagenomes</taxon>
    </lineage>
</organism>
<feature type="non-terminal residue" evidence="1">
    <location>
        <position position="1"/>
    </location>
</feature>
<protein>
    <submittedName>
        <fullName evidence="1">Uncharacterized protein</fullName>
    </submittedName>
</protein>
<name>X0U3C9_9ZZZZ</name>
<gene>
    <name evidence="1" type="ORF">S01H1_09290</name>
</gene>
<dbReference type="AlphaFoldDB" id="X0U3C9"/>
<comment type="caution">
    <text evidence="1">The sequence shown here is derived from an EMBL/GenBank/DDBJ whole genome shotgun (WGS) entry which is preliminary data.</text>
</comment>
<reference evidence="1" key="1">
    <citation type="journal article" date="2014" name="Front. Microbiol.">
        <title>High frequency of phylogenetically diverse reductive dehalogenase-homologous genes in deep subseafloor sedimentary metagenomes.</title>
        <authorList>
            <person name="Kawai M."/>
            <person name="Futagami T."/>
            <person name="Toyoda A."/>
            <person name="Takaki Y."/>
            <person name="Nishi S."/>
            <person name="Hori S."/>
            <person name="Arai W."/>
            <person name="Tsubouchi T."/>
            <person name="Morono Y."/>
            <person name="Uchiyama I."/>
            <person name="Ito T."/>
            <person name="Fujiyama A."/>
            <person name="Inagaki F."/>
            <person name="Takami H."/>
        </authorList>
    </citation>
    <scope>NUCLEOTIDE SEQUENCE</scope>
    <source>
        <strain evidence="1">Expedition CK06-06</strain>
    </source>
</reference>
<dbReference type="EMBL" id="BARS01004752">
    <property type="protein sequence ID" value="GAF82950.1"/>
    <property type="molecule type" value="Genomic_DNA"/>
</dbReference>
<accession>X0U3C9</accession>
<evidence type="ECO:0000313" key="1">
    <source>
        <dbReference type="EMBL" id="GAF82950.1"/>
    </source>
</evidence>
<proteinExistence type="predicted"/>